<keyword evidence="3" id="KW-1185">Reference proteome</keyword>
<dbReference type="EMBL" id="JBBPBN010000089">
    <property type="protein sequence ID" value="KAK8981648.1"/>
    <property type="molecule type" value="Genomic_DNA"/>
</dbReference>
<gene>
    <name evidence="2" type="ORF">V6N11_028057</name>
</gene>
<name>A0ABR2P048_9ROSI</name>
<accession>A0ABR2P048</accession>
<sequence>MVKIDPKRTPAKSKETRRSDPTLVEPTRRGPTSHSSHGWGLKTRRKTVHLFAVTRDKRGKIFCRLGYAIMNPPISCKP</sequence>
<organism evidence="2 3">
    <name type="scientific">Hibiscus sabdariffa</name>
    <name type="common">roselle</name>
    <dbReference type="NCBI Taxonomy" id="183260"/>
    <lineage>
        <taxon>Eukaryota</taxon>
        <taxon>Viridiplantae</taxon>
        <taxon>Streptophyta</taxon>
        <taxon>Embryophyta</taxon>
        <taxon>Tracheophyta</taxon>
        <taxon>Spermatophyta</taxon>
        <taxon>Magnoliopsida</taxon>
        <taxon>eudicotyledons</taxon>
        <taxon>Gunneridae</taxon>
        <taxon>Pentapetalae</taxon>
        <taxon>rosids</taxon>
        <taxon>malvids</taxon>
        <taxon>Malvales</taxon>
        <taxon>Malvaceae</taxon>
        <taxon>Malvoideae</taxon>
        <taxon>Hibiscus</taxon>
    </lineage>
</organism>
<feature type="compositionally biased region" description="Basic and acidic residues" evidence="1">
    <location>
        <begin position="1"/>
        <end position="20"/>
    </location>
</feature>
<evidence type="ECO:0000313" key="2">
    <source>
        <dbReference type="EMBL" id="KAK8981648.1"/>
    </source>
</evidence>
<evidence type="ECO:0000313" key="3">
    <source>
        <dbReference type="Proteomes" id="UP001396334"/>
    </source>
</evidence>
<feature type="region of interest" description="Disordered" evidence="1">
    <location>
        <begin position="1"/>
        <end position="41"/>
    </location>
</feature>
<dbReference type="Proteomes" id="UP001396334">
    <property type="component" value="Unassembled WGS sequence"/>
</dbReference>
<comment type="caution">
    <text evidence="2">The sequence shown here is derived from an EMBL/GenBank/DDBJ whole genome shotgun (WGS) entry which is preliminary data.</text>
</comment>
<evidence type="ECO:0000256" key="1">
    <source>
        <dbReference type="SAM" id="MobiDB-lite"/>
    </source>
</evidence>
<proteinExistence type="predicted"/>
<reference evidence="2 3" key="1">
    <citation type="journal article" date="2024" name="G3 (Bethesda)">
        <title>Genome assembly of Hibiscus sabdariffa L. provides insights into metabolisms of medicinal natural products.</title>
        <authorList>
            <person name="Kim T."/>
        </authorList>
    </citation>
    <scope>NUCLEOTIDE SEQUENCE [LARGE SCALE GENOMIC DNA]</scope>
    <source>
        <strain evidence="2">TK-2024</strain>
        <tissue evidence="2">Old leaves</tissue>
    </source>
</reference>
<protein>
    <submittedName>
        <fullName evidence="2">Uncharacterized protein</fullName>
    </submittedName>
</protein>